<proteinExistence type="inferred from homology"/>
<evidence type="ECO:0000259" key="11">
    <source>
        <dbReference type="Pfam" id="PF00288"/>
    </source>
</evidence>
<reference evidence="13 14" key="1">
    <citation type="submission" date="2016-11" db="EMBL/GenBank/DDBJ databases">
        <authorList>
            <person name="Jaros S."/>
            <person name="Januszkiewicz K."/>
            <person name="Wedrychowicz H."/>
        </authorList>
    </citation>
    <scope>NUCLEOTIDE SEQUENCE [LARGE SCALE GENOMIC DNA]</scope>
    <source>
        <strain evidence="13 14">DSM 21637</strain>
    </source>
</reference>
<dbReference type="InterPro" id="IPR020568">
    <property type="entry name" value="Ribosomal_Su5_D2-typ_SF"/>
</dbReference>
<evidence type="ECO:0000256" key="7">
    <source>
        <dbReference type="ARBA" id="ARBA00022840"/>
    </source>
</evidence>
<keyword evidence="7 10" id="KW-0067">ATP-binding</keyword>
<protein>
    <recommendedName>
        <fullName evidence="3 10">4-diphosphocytidyl-2-C-methyl-D-erythritol kinase</fullName>
        <shortName evidence="10">CMK</shortName>
        <ecNumber evidence="2 10">2.7.1.148</ecNumber>
    </recommendedName>
    <alternativeName>
        <fullName evidence="9 10">4-(cytidine-5'-diphospho)-2-C-methyl-D-erythritol kinase</fullName>
    </alternativeName>
</protein>
<feature type="domain" description="GHMP kinase C-terminal" evidence="12">
    <location>
        <begin position="199"/>
        <end position="263"/>
    </location>
</feature>
<comment type="catalytic activity">
    <reaction evidence="10">
        <text>4-CDP-2-C-methyl-D-erythritol + ATP = 4-CDP-2-C-methyl-D-erythritol 2-phosphate + ADP + H(+)</text>
        <dbReference type="Rhea" id="RHEA:18437"/>
        <dbReference type="ChEBI" id="CHEBI:15378"/>
        <dbReference type="ChEBI" id="CHEBI:30616"/>
        <dbReference type="ChEBI" id="CHEBI:57823"/>
        <dbReference type="ChEBI" id="CHEBI:57919"/>
        <dbReference type="ChEBI" id="CHEBI:456216"/>
        <dbReference type="EC" id="2.7.1.148"/>
    </reaction>
</comment>
<dbReference type="STRING" id="1122209.SAMN02745752_02455"/>
<dbReference type="SUPFAM" id="SSF55060">
    <property type="entry name" value="GHMP Kinase, C-terminal domain"/>
    <property type="match status" value="1"/>
</dbReference>
<dbReference type="HAMAP" id="MF_00061">
    <property type="entry name" value="IspE"/>
    <property type="match status" value="1"/>
</dbReference>
<evidence type="ECO:0000256" key="10">
    <source>
        <dbReference type="HAMAP-Rule" id="MF_00061"/>
    </source>
</evidence>
<dbReference type="NCBIfam" id="TIGR00154">
    <property type="entry name" value="ispE"/>
    <property type="match status" value="1"/>
</dbReference>
<evidence type="ECO:0000256" key="3">
    <source>
        <dbReference type="ARBA" id="ARBA00017473"/>
    </source>
</evidence>
<dbReference type="GO" id="GO:0005524">
    <property type="term" value="F:ATP binding"/>
    <property type="evidence" value="ECO:0007669"/>
    <property type="project" value="UniProtKB-UniRule"/>
</dbReference>
<dbReference type="SUPFAM" id="SSF54211">
    <property type="entry name" value="Ribosomal protein S5 domain 2-like"/>
    <property type="match status" value="1"/>
</dbReference>
<dbReference type="AlphaFoldDB" id="A0A1K1YXK1"/>
<evidence type="ECO:0000313" key="13">
    <source>
        <dbReference type="EMBL" id="SFX66646.1"/>
    </source>
</evidence>
<dbReference type="Pfam" id="PF08544">
    <property type="entry name" value="GHMP_kinases_C"/>
    <property type="match status" value="1"/>
</dbReference>
<feature type="domain" description="GHMP kinase N-terminal" evidence="11">
    <location>
        <begin position="67"/>
        <end position="145"/>
    </location>
</feature>
<keyword evidence="6 10" id="KW-0418">Kinase</keyword>
<evidence type="ECO:0000256" key="6">
    <source>
        <dbReference type="ARBA" id="ARBA00022777"/>
    </source>
</evidence>
<evidence type="ECO:0000259" key="12">
    <source>
        <dbReference type="Pfam" id="PF08544"/>
    </source>
</evidence>
<gene>
    <name evidence="10" type="primary">ispE</name>
    <name evidence="13" type="ORF">SAMN02745752_02455</name>
</gene>
<dbReference type="InterPro" id="IPR006204">
    <property type="entry name" value="GHMP_kinase_N_dom"/>
</dbReference>
<evidence type="ECO:0000256" key="4">
    <source>
        <dbReference type="ARBA" id="ARBA00022679"/>
    </source>
</evidence>
<dbReference type="PIRSF" id="PIRSF010376">
    <property type="entry name" value="IspE"/>
    <property type="match status" value="1"/>
</dbReference>
<evidence type="ECO:0000256" key="2">
    <source>
        <dbReference type="ARBA" id="ARBA00012052"/>
    </source>
</evidence>
<dbReference type="InterPro" id="IPR013750">
    <property type="entry name" value="GHMP_kinase_C_dom"/>
</dbReference>
<dbReference type="GO" id="GO:0050515">
    <property type="term" value="F:4-(cytidine 5'-diphospho)-2-C-methyl-D-erythritol kinase activity"/>
    <property type="evidence" value="ECO:0007669"/>
    <property type="project" value="UniProtKB-UniRule"/>
</dbReference>
<dbReference type="Proteomes" id="UP000182350">
    <property type="component" value="Unassembled WGS sequence"/>
</dbReference>
<comment type="pathway">
    <text evidence="10">Isoprenoid biosynthesis; isopentenyl diphosphate biosynthesis via DXP pathway; isopentenyl diphosphate from 1-deoxy-D-xylulose 5-phosphate: step 3/6.</text>
</comment>
<keyword evidence="8 10" id="KW-0414">Isoprene biosynthesis</keyword>
<dbReference type="OrthoDB" id="9809438at2"/>
<evidence type="ECO:0000256" key="9">
    <source>
        <dbReference type="ARBA" id="ARBA00032554"/>
    </source>
</evidence>
<keyword evidence="4 10" id="KW-0808">Transferase</keyword>
<sequence>MHDSLTLPAPAKINRLLHITGRRPDGYHRLQTLFQFLELADQLRFTPNDQGLIALETALPGVPDEDNLVLKAARLLAPLRANSQLGCTIQLQKNLPMGGGLGAGSSDAATTLLALNHLWQLNLPREQLIHLALTLGADVPVFIFGESAWAEGVGEELSHCPLDEGTLLLIHPGCHCNTGQLFSHADLPRNTPAITATQALAQLGSNDFEALVRQLYPPVQAVFDWLKAADCPAFLTGSGACIYTLMPDPHSAEALLQQLPSQLAGSPIRGWLTQRCNLSPAHRALQVQINSKVHI</sequence>
<dbReference type="GO" id="GO:0019288">
    <property type="term" value="P:isopentenyl diphosphate biosynthetic process, methylerythritol 4-phosphate pathway"/>
    <property type="evidence" value="ECO:0007669"/>
    <property type="project" value="UniProtKB-UniRule"/>
</dbReference>
<dbReference type="Pfam" id="PF00288">
    <property type="entry name" value="GHMP_kinases_N"/>
    <property type="match status" value="1"/>
</dbReference>
<comment type="caution">
    <text evidence="10">Lacks conserved residue(s) required for the propagation of feature annotation.</text>
</comment>
<evidence type="ECO:0000256" key="5">
    <source>
        <dbReference type="ARBA" id="ARBA00022741"/>
    </source>
</evidence>
<accession>A0A1K1YXK1</accession>
<dbReference type="PANTHER" id="PTHR43527:SF2">
    <property type="entry name" value="4-DIPHOSPHOCYTIDYL-2-C-METHYL-D-ERYTHRITOL KINASE, CHLOROPLASTIC"/>
    <property type="match status" value="1"/>
</dbReference>
<dbReference type="EC" id="2.7.1.148" evidence="2 10"/>
<dbReference type="PANTHER" id="PTHR43527">
    <property type="entry name" value="4-DIPHOSPHOCYTIDYL-2-C-METHYL-D-ERYTHRITOL KINASE, CHLOROPLASTIC"/>
    <property type="match status" value="1"/>
</dbReference>
<dbReference type="GO" id="GO:0016114">
    <property type="term" value="P:terpenoid biosynthetic process"/>
    <property type="evidence" value="ECO:0007669"/>
    <property type="project" value="UniProtKB-UniRule"/>
</dbReference>
<feature type="active site" evidence="10">
    <location>
        <position position="12"/>
    </location>
</feature>
<dbReference type="InterPro" id="IPR036554">
    <property type="entry name" value="GHMP_kinase_C_sf"/>
</dbReference>
<feature type="active site" evidence="10">
    <location>
        <position position="138"/>
    </location>
</feature>
<keyword evidence="14" id="KW-1185">Reference proteome</keyword>
<dbReference type="RefSeq" id="WP_072326784.1">
    <property type="nucleotide sequence ID" value="NZ_FPJW01000009.1"/>
</dbReference>
<dbReference type="UniPathway" id="UPA00056">
    <property type="reaction ID" value="UER00094"/>
</dbReference>
<evidence type="ECO:0000256" key="8">
    <source>
        <dbReference type="ARBA" id="ARBA00023229"/>
    </source>
</evidence>
<comment type="function">
    <text evidence="10">Catalyzes the phosphorylation of the position 2 hydroxy group of 4-diphosphocytidyl-2C-methyl-D-erythritol.</text>
</comment>
<dbReference type="InterPro" id="IPR014721">
    <property type="entry name" value="Ribsml_uS5_D2-typ_fold_subgr"/>
</dbReference>
<dbReference type="Gene3D" id="3.30.70.890">
    <property type="entry name" value="GHMP kinase, C-terminal domain"/>
    <property type="match status" value="1"/>
</dbReference>
<dbReference type="InterPro" id="IPR004424">
    <property type="entry name" value="IspE"/>
</dbReference>
<comment type="similarity">
    <text evidence="1 10">Belongs to the GHMP kinase family. IspE subfamily.</text>
</comment>
<dbReference type="EMBL" id="FPJW01000009">
    <property type="protein sequence ID" value="SFX66646.1"/>
    <property type="molecule type" value="Genomic_DNA"/>
</dbReference>
<name>A0A1K1YXK1_9GAMM</name>
<evidence type="ECO:0000256" key="1">
    <source>
        <dbReference type="ARBA" id="ARBA00009684"/>
    </source>
</evidence>
<dbReference type="Gene3D" id="3.30.230.10">
    <property type="match status" value="1"/>
</dbReference>
<evidence type="ECO:0000313" key="14">
    <source>
        <dbReference type="Proteomes" id="UP000182350"/>
    </source>
</evidence>
<keyword evidence="5 10" id="KW-0547">Nucleotide-binding</keyword>
<organism evidence="13 14">
    <name type="scientific">Marinospirillum alkaliphilum DSM 21637</name>
    <dbReference type="NCBI Taxonomy" id="1122209"/>
    <lineage>
        <taxon>Bacteria</taxon>
        <taxon>Pseudomonadati</taxon>
        <taxon>Pseudomonadota</taxon>
        <taxon>Gammaproteobacteria</taxon>
        <taxon>Oceanospirillales</taxon>
        <taxon>Oceanospirillaceae</taxon>
        <taxon>Marinospirillum</taxon>
    </lineage>
</organism>